<evidence type="ECO:0000313" key="3">
    <source>
        <dbReference type="Proteomes" id="UP000317494"/>
    </source>
</evidence>
<dbReference type="STRING" id="286115.A0A507DK27"/>
<reference evidence="2 3" key="1">
    <citation type="journal article" date="2019" name="Sci. Rep.">
        <title>Comparative genomics of chytrid fungi reveal insights into the obligate biotrophic and pathogenic lifestyle of Synchytrium endobioticum.</title>
        <authorList>
            <person name="van de Vossenberg B.T.L.H."/>
            <person name="Warris S."/>
            <person name="Nguyen H.D.T."/>
            <person name="van Gent-Pelzer M.P.E."/>
            <person name="Joly D.L."/>
            <person name="van de Geest H.C."/>
            <person name="Bonants P.J.M."/>
            <person name="Smith D.S."/>
            <person name="Levesque C.A."/>
            <person name="van der Lee T.A.J."/>
        </authorList>
    </citation>
    <scope>NUCLEOTIDE SEQUENCE [LARGE SCALE GENOMIC DNA]</scope>
    <source>
        <strain evidence="2 3">MB42</strain>
    </source>
</reference>
<dbReference type="Gene3D" id="1.20.1280.50">
    <property type="match status" value="1"/>
</dbReference>
<evidence type="ECO:0000259" key="1">
    <source>
        <dbReference type="PROSITE" id="PS50181"/>
    </source>
</evidence>
<protein>
    <recommendedName>
        <fullName evidence="1">F-box domain-containing protein</fullName>
    </recommendedName>
</protein>
<dbReference type="Proteomes" id="UP000317494">
    <property type="component" value="Unassembled WGS sequence"/>
</dbReference>
<feature type="domain" description="F-box" evidence="1">
    <location>
        <begin position="1"/>
        <end position="46"/>
    </location>
</feature>
<name>A0A507DK27_9FUNG</name>
<dbReference type="InterPro" id="IPR036047">
    <property type="entry name" value="F-box-like_dom_sf"/>
</dbReference>
<dbReference type="AlphaFoldDB" id="A0A507DK27"/>
<dbReference type="PROSITE" id="PS50181">
    <property type="entry name" value="FBOX"/>
    <property type="match status" value="1"/>
</dbReference>
<dbReference type="SUPFAM" id="SSF81383">
    <property type="entry name" value="F-box domain"/>
    <property type="match status" value="1"/>
</dbReference>
<proteinExistence type="predicted"/>
<dbReference type="VEuPathDB" id="FungiDB:SeMB42_g01902"/>
<sequence length="424" mass="48057">MGLTEVHTDVLNLILARLPADDLAALGAASHFFHQVTIDEVLWRELALTDWPWFFWTGKCEKSPHTYHPPSLGDLVETSDADESAHVSFMCPYRHSVRPHPGIPLPSSYREAYILIAKGAQWSGLLHVLNSLSDRPMSAFLALATYHRPSKSFLVTYRPEPLLRHRSGQKVLVQQQPMHPPTDVQLTSPLEPLAEESIPVSHRHRFRRVSEHLLDVDPREYYARDLFLYPPPVSPHTQSYQDDWLPANLHIGDQVEIQWRMRPSYGYGWWRGFVQGWDLSNLDNPGISVMFPQYPPRSHWRSVVVDVNGVPRPNFQPAIGREFGAVGGIRKVTCIAHKGSWRRVFRRVSWYDERNVEAVVPPAALVVNDFQGPVVPVTLPVNAVLQLVNALNGGDEHQIQLILNNPDLVGEIAQGDNDEEEAEP</sequence>
<gene>
    <name evidence="2" type="ORF">SeMB42_g01902</name>
</gene>
<evidence type="ECO:0000313" key="2">
    <source>
        <dbReference type="EMBL" id="TPX51537.1"/>
    </source>
</evidence>
<accession>A0A507DK27</accession>
<comment type="caution">
    <text evidence="2">The sequence shown here is derived from an EMBL/GenBank/DDBJ whole genome shotgun (WGS) entry which is preliminary data.</text>
</comment>
<dbReference type="EMBL" id="QEAN01000053">
    <property type="protein sequence ID" value="TPX51537.1"/>
    <property type="molecule type" value="Genomic_DNA"/>
</dbReference>
<keyword evidence="3" id="KW-1185">Reference proteome</keyword>
<organism evidence="2 3">
    <name type="scientific">Synchytrium endobioticum</name>
    <dbReference type="NCBI Taxonomy" id="286115"/>
    <lineage>
        <taxon>Eukaryota</taxon>
        <taxon>Fungi</taxon>
        <taxon>Fungi incertae sedis</taxon>
        <taxon>Chytridiomycota</taxon>
        <taxon>Chytridiomycota incertae sedis</taxon>
        <taxon>Chytridiomycetes</taxon>
        <taxon>Synchytriales</taxon>
        <taxon>Synchytriaceae</taxon>
        <taxon>Synchytrium</taxon>
    </lineage>
</organism>
<dbReference type="InterPro" id="IPR001810">
    <property type="entry name" value="F-box_dom"/>
</dbReference>